<gene>
    <name evidence="5" type="ORF">ACFQE9_05500</name>
</gene>
<dbReference type="InterPro" id="IPR033248">
    <property type="entry name" value="Transketolase_C"/>
</dbReference>
<reference evidence="5 6" key="1">
    <citation type="journal article" date="2019" name="Int. J. Syst. Evol. Microbiol.">
        <title>The Global Catalogue of Microorganisms (GCM) 10K type strain sequencing project: providing services to taxonomists for standard genome sequencing and annotation.</title>
        <authorList>
            <consortium name="The Broad Institute Genomics Platform"/>
            <consortium name="The Broad Institute Genome Sequencing Center for Infectious Disease"/>
            <person name="Wu L."/>
            <person name="Ma J."/>
        </authorList>
    </citation>
    <scope>NUCLEOTIDE SEQUENCE [LARGE SCALE GENOMIC DNA]</scope>
    <source>
        <strain evidence="5 6">SKJ47</strain>
    </source>
</reference>
<keyword evidence="6" id="KW-1185">Reference proteome</keyword>
<dbReference type="InterPro" id="IPR009014">
    <property type="entry name" value="Transketo_C/PFOR_II"/>
</dbReference>
<proteinExistence type="predicted"/>
<dbReference type="EC" id="1.2.4.-" evidence="5"/>
<keyword evidence="3" id="KW-0786">Thiamine pyrophosphate</keyword>
<name>A0ABD5UW49_9EURY</name>
<organism evidence="5 6">
    <name type="scientific">Halopenitus salinus</name>
    <dbReference type="NCBI Taxonomy" id="1198295"/>
    <lineage>
        <taxon>Archaea</taxon>
        <taxon>Methanobacteriati</taxon>
        <taxon>Methanobacteriota</taxon>
        <taxon>Stenosarchaea group</taxon>
        <taxon>Halobacteria</taxon>
        <taxon>Halobacteriales</taxon>
        <taxon>Haloferacaceae</taxon>
        <taxon>Halopenitus</taxon>
    </lineage>
</organism>
<evidence type="ECO:0000313" key="6">
    <source>
        <dbReference type="Proteomes" id="UP001596296"/>
    </source>
</evidence>
<dbReference type="NCBIfam" id="NF006667">
    <property type="entry name" value="PRK09212.1"/>
    <property type="match status" value="1"/>
</dbReference>
<evidence type="ECO:0000256" key="2">
    <source>
        <dbReference type="ARBA" id="ARBA00023002"/>
    </source>
</evidence>
<dbReference type="FunFam" id="3.40.50.920:FF:000001">
    <property type="entry name" value="Pyruvate dehydrogenase E1 beta subunit"/>
    <property type="match status" value="1"/>
</dbReference>
<dbReference type="Proteomes" id="UP001596296">
    <property type="component" value="Unassembled WGS sequence"/>
</dbReference>
<accession>A0ABD5UW49</accession>
<dbReference type="PANTHER" id="PTHR43257:SF2">
    <property type="entry name" value="PYRUVATE DEHYDROGENASE E1 COMPONENT SUBUNIT BETA"/>
    <property type="match status" value="1"/>
</dbReference>
<dbReference type="Pfam" id="PF02779">
    <property type="entry name" value="Transket_pyr"/>
    <property type="match status" value="1"/>
</dbReference>
<dbReference type="InterPro" id="IPR029061">
    <property type="entry name" value="THDP-binding"/>
</dbReference>
<dbReference type="EMBL" id="JBHSXL010000004">
    <property type="protein sequence ID" value="MFC6892069.1"/>
    <property type="molecule type" value="Genomic_DNA"/>
</dbReference>
<dbReference type="PANTHER" id="PTHR43257">
    <property type="entry name" value="PYRUVATE DEHYDROGENASE E1 COMPONENT BETA SUBUNIT"/>
    <property type="match status" value="1"/>
</dbReference>
<sequence>MSGTDPTPSADAVTDGGERPLTISRAMVEAIGDEMRADEDVFYMGEDVADYGGIFDSTQGLLDEFGHDRIVDVPISETAYLGAAVGAAQAGMRPIAELMFVDFFGVAMDQIYNQMAKNTYMSGGNVSVPMVLTAAVGGTYNDAAQHSQTLYGTFAHLPGMKVVVPSTAYDAKGLMHNAIRDEDPVVYLFHKRLMGIGWMPAPDGPKTHVPETDYTIPFGSADVKREGSDVTVVTLGLHVHRALEAAESLANEGIDAEVIDLRTLVPLDIETVRESVSRTGRLVVVDEDYRSFGLTGEVIAGVAEEGLEDLAAVERVALPDVPIPYARPMENEVIPDVEDVETAIRSAAGER</sequence>
<dbReference type="SUPFAM" id="SSF52922">
    <property type="entry name" value="TK C-terminal domain-like"/>
    <property type="match status" value="1"/>
</dbReference>
<dbReference type="Gene3D" id="3.40.50.970">
    <property type="match status" value="1"/>
</dbReference>
<dbReference type="RefSeq" id="WP_379741543.1">
    <property type="nucleotide sequence ID" value="NZ_JBHSVN010000001.1"/>
</dbReference>
<evidence type="ECO:0000259" key="4">
    <source>
        <dbReference type="SMART" id="SM00861"/>
    </source>
</evidence>
<dbReference type="GO" id="GO:0016491">
    <property type="term" value="F:oxidoreductase activity"/>
    <property type="evidence" value="ECO:0007669"/>
    <property type="project" value="UniProtKB-KW"/>
</dbReference>
<dbReference type="InterPro" id="IPR005475">
    <property type="entry name" value="Transketolase-like_Pyr-bd"/>
</dbReference>
<evidence type="ECO:0000256" key="3">
    <source>
        <dbReference type="ARBA" id="ARBA00023052"/>
    </source>
</evidence>
<dbReference type="Gene3D" id="3.40.50.920">
    <property type="match status" value="1"/>
</dbReference>
<evidence type="ECO:0000313" key="5">
    <source>
        <dbReference type="EMBL" id="MFC6892069.1"/>
    </source>
</evidence>
<dbReference type="SUPFAM" id="SSF52518">
    <property type="entry name" value="Thiamin diphosphate-binding fold (THDP-binding)"/>
    <property type="match status" value="1"/>
</dbReference>
<keyword evidence="2 5" id="KW-0560">Oxidoreductase</keyword>
<dbReference type="CDD" id="cd07036">
    <property type="entry name" value="TPP_PYR_E1-PDHc-beta_like"/>
    <property type="match status" value="1"/>
</dbReference>
<dbReference type="SMART" id="SM00861">
    <property type="entry name" value="Transket_pyr"/>
    <property type="match status" value="1"/>
</dbReference>
<dbReference type="GO" id="GO:0044272">
    <property type="term" value="P:sulfur compound biosynthetic process"/>
    <property type="evidence" value="ECO:0007669"/>
    <property type="project" value="UniProtKB-ARBA"/>
</dbReference>
<comment type="caution">
    <text evidence="5">The sequence shown here is derived from an EMBL/GenBank/DDBJ whole genome shotgun (WGS) entry which is preliminary data.</text>
</comment>
<protein>
    <submittedName>
        <fullName evidence="5">Alpha-ketoacid dehydrogenase subunit beta</fullName>
        <ecNumber evidence="5">1.2.4.-</ecNumber>
    </submittedName>
</protein>
<dbReference type="AlphaFoldDB" id="A0ABD5UW49"/>
<evidence type="ECO:0000256" key="1">
    <source>
        <dbReference type="ARBA" id="ARBA00001964"/>
    </source>
</evidence>
<dbReference type="FunFam" id="3.40.50.970:FF:000001">
    <property type="entry name" value="Pyruvate dehydrogenase E1 beta subunit"/>
    <property type="match status" value="1"/>
</dbReference>
<dbReference type="Pfam" id="PF02780">
    <property type="entry name" value="Transketolase_C"/>
    <property type="match status" value="1"/>
</dbReference>
<dbReference type="GO" id="GO:0006082">
    <property type="term" value="P:organic acid metabolic process"/>
    <property type="evidence" value="ECO:0007669"/>
    <property type="project" value="UniProtKB-ARBA"/>
</dbReference>
<feature type="domain" description="Transketolase-like pyrimidine-binding" evidence="4">
    <location>
        <begin position="21"/>
        <end position="196"/>
    </location>
</feature>
<comment type="cofactor">
    <cofactor evidence="1">
        <name>thiamine diphosphate</name>
        <dbReference type="ChEBI" id="CHEBI:58937"/>
    </cofactor>
</comment>